<proteinExistence type="predicted"/>
<organism evidence="2 3">
    <name type="scientific">Cadophora malorum</name>
    <dbReference type="NCBI Taxonomy" id="108018"/>
    <lineage>
        <taxon>Eukaryota</taxon>
        <taxon>Fungi</taxon>
        <taxon>Dikarya</taxon>
        <taxon>Ascomycota</taxon>
        <taxon>Pezizomycotina</taxon>
        <taxon>Leotiomycetes</taxon>
        <taxon>Helotiales</taxon>
        <taxon>Ploettnerulaceae</taxon>
        <taxon>Cadophora</taxon>
    </lineage>
</organism>
<protein>
    <submittedName>
        <fullName evidence="2">Uncharacterized protein</fullName>
    </submittedName>
</protein>
<dbReference type="AlphaFoldDB" id="A0A8H7T123"/>
<dbReference type="OrthoDB" id="3540907at2759"/>
<dbReference type="EMBL" id="JAFJYH010000775">
    <property type="protein sequence ID" value="KAG4410468.1"/>
    <property type="molecule type" value="Genomic_DNA"/>
</dbReference>
<evidence type="ECO:0000256" key="1">
    <source>
        <dbReference type="SAM" id="MobiDB-lite"/>
    </source>
</evidence>
<accession>A0A8H7T123</accession>
<sequence>SATLPFHDDYVVQRAKTSSSSSGTTAGVTRDNTTVAVETDGACVCVAGRERTAGFKICNCDRCDALMINRGLADMCKTLQRQCTSQGFSSGYIKSSLHPSSTTTNSLISLFTYPTSKGPKSAPMELDPILGVEGVVSSSCRSGDENRRGQDYSGPVIE</sequence>
<keyword evidence="3" id="KW-1185">Reference proteome</keyword>
<evidence type="ECO:0000313" key="3">
    <source>
        <dbReference type="Proteomes" id="UP000664132"/>
    </source>
</evidence>
<name>A0A8H7T123_9HELO</name>
<feature type="non-terminal residue" evidence="2">
    <location>
        <position position="158"/>
    </location>
</feature>
<gene>
    <name evidence="2" type="ORF">IFR04_016397</name>
</gene>
<dbReference type="Proteomes" id="UP000664132">
    <property type="component" value="Unassembled WGS sequence"/>
</dbReference>
<comment type="caution">
    <text evidence="2">The sequence shown here is derived from an EMBL/GenBank/DDBJ whole genome shotgun (WGS) entry which is preliminary data.</text>
</comment>
<feature type="non-terminal residue" evidence="2">
    <location>
        <position position="1"/>
    </location>
</feature>
<feature type="region of interest" description="Disordered" evidence="1">
    <location>
        <begin position="137"/>
        <end position="158"/>
    </location>
</feature>
<evidence type="ECO:0000313" key="2">
    <source>
        <dbReference type="EMBL" id="KAG4410468.1"/>
    </source>
</evidence>
<reference evidence="2" key="1">
    <citation type="submission" date="2021-02" db="EMBL/GenBank/DDBJ databases">
        <title>Genome sequence Cadophora malorum strain M34.</title>
        <authorList>
            <person name="Stefanovic E."/>
            <person name="Vu D."/>
            <person name="Scully C."/>
            <person name="Dijksterhuis J."/>
            <person name="Roader J."/>
            <person name="Houbraken J."/>
        </authorList>
    </citation>
    <scope>NUCLEOTIDE SEQUENCE</scope>
    <source>
        <strain evidence="2">M34</strain>
    </source>
</reference>